<keyword evidence="4 7" id="KW-0378">Hydrolase</keyword>
<dbReference type="EC" id="3.2.1.23" evidence="3"/>
<dbReference type="PANTHER" id="PTHR46323">
    <property type="entry name" value="BETA-GALACTOSIDASE"/>
    <property type="match status" value="1"/>
</dbReference>
<sequence>MYPTGSLQLSLQTGISCLPRKRGRLILLAPKDCNFFCVTYLELLSQKQGISKLYHSAIQPGIPNIRRCSNMARANSERHDWEDPNVVIWNTRRAHVPLHCHENVQGALKFWQERSEACLKSADEAVWGDAAVSEALNSANYWVKGLPNVISLSGYWKFHLAPKPQEVPSGFQSDDFDDTNWASLPVPSNWQLHDFDKPIYTNIVYPFPIDPPKVPEQNPTGCYRRTFRLPTEWKGRRTFLSFEAVDSAFYVWVNGTLIGYSQDSRLPAEFDITDYCHGADSGKENVLAVQVMRWSDGSYLEDQDHWWLSGIHRDVILLSKPEVMIADYSVETEVIQEEDTATIKVEVVVEAPRGLVATGGLYSYSAEVIVFESWPEPGSVQVDQDQNFPPEVARVEIQGIRDSSVGCHVRGTVSLKINKPNLWSAEKPYLYTLVLVLKKPEGEVLDCEACRIGIRQITKAYKEVLVNGKPVIFRGVNRHEHHPRVGKTNIEACLIKDIVLMKQHNVNAVRTCHYPQHPRWYELCDLFGLYVIDEANIETHGFDPEPWPQPKRQLTWDPAWASAMLSRVINMVERDKNHASIIYWSLGNEAGYGPNHDAMAGWVRSRDPSRPVHYEGGGARTKATDVVCPMYMRVWDIVKIAQDPEESRPLILCEYSHAMGNSNGNIHEYWEAINQTHGLQGGYIWDWVDQGLLKVAADGNKYWAYGGDFGDVPNDLNFCLNGLTWADRTIHPALEEVKYVYQPIGIALSGEQVEIWNRHFFTSLDDLQFSWSLLADGSVLGSGSVDIPSLEPRERHVIPSESEPWYKLWRTSAAFEVYLTIEARLSSSKRWVQAGHDVASQQIKLPTLNPRQVKVLDLSDASAQGLVLSDSDNLITIEPEARDWIMTFDKAGGIINSWKVNERDLFSSGPVPCFWRAPTDNDNAAQNINSYSFRWRAVGLDKLQVRCSTGINIHQKASNFVELKATLSLEPVDSHQYTAELVPNRAEEGNTGEHRWFTVGVTYKVYGTGDLVIDYDVQPNTKLPPLPRVGIDFQVDRRFSKVQWYGRGPFECYPDRKSAAHVGIYEFPVEDMHVPYTVPGECGGRADVRWVTVSEKGAKVGLLAMSETGESMQMNVSLYTAQDLDVATHNEELKQSDKIQVHLDHKHMGVGGDDSWSPCVHEEYLVLPEPRQLSFRFRPLLSGEKNELSDCYLSKFRETS</sequence>
<evidence type="ECO:0000259" key="8">
    <source>
        <dbReference type="SMART" id="SM01038"/>
    </source>
</evidence>
<dbReference type="InterPro" id="IPR004199">
    <property type="entry name" value="B-gal_small/dom_5"/>
</dbReference>
<dbReference type="InterPro" id="IPR006104">
    <property type="entry name" value="Glyco_hydro_2_N"/>
</dbReference>
<dbReference type="Gene3D" id="2.60.120.260">
    <property type="entry name" value="Galactose-binding domain-like"/>
    <property type="match status" value="1"/>
</dbReference>
<evidence type="ECO:0000256" key="4">
    <source>
        <dbReference type="ARBA" id="ARBA00022801"/>
    </source>
</evidence>
<dbReference type="SUPFAM" id="SSF49303">
    <property type="entry name" value="beta-Galactosidase/glucuronidase domain"/>
    <property type="match status" value="2"/>
</dbReference>
<organism evidence="9 10">
    <name type="scientific">Riccia sorocarpa</name>
    <dbReference type="NCBI Taxonomy" id="122646"/>
    <lineage>
        <taxon>Eukaryota</taxon>
        <taxon>Viridiplantae</taxon>
        <taxon>Streptophyta</taxon>
        <taxon>Embryophyta</taxon>
        <taxon>Marchantiophyta</taxon>
        <taxon>Marchantiopsida</taxon>
        <taxon>Marchantiidae</taxon>
        <taxon>Marchantiales</taxon>
        <taxon>Ricciaceae</taxon>
        <taxon>Riccia</taxon>
    </lineage>
</organism>
<evidence type="ECO:0000256" key="7">
    <source>
        <dbReference type="RuleBase" id="RU361154"/>
    </source>
</evidence>
<dbReference type="InterPro" id="IPR014718">
    <property type="entry name" value="GH-type_carb-bd"/>
</dbReference>
<dbReference type="InterPro" id="IPR050347">
    <property type="entry name" value="Bact_Beta-galactosidase"/>
</dbReference>
<dbReference type="Pfam" id="PF00703">
    <property type="entry name" value="Glyco_hydro_2"/>
    <property type="match status" value="1"/>
</dbReference>
<protein>
    <recommendedName>
        <fullName evidence="3">beta-galactosidase</fullName>
        <ecNumber evidence="3">3.2.1.23</ecNumber>
    </recommendedName>
    <alternativeName>
        <fullName evidence="6">Lactase</fullName>
    </alternativeName>
</protein>
<dbReference type="Pfam" id="PF02836">
    <property type="entry name" value="Glyco_hydro_2_C"/>
    <property type="match status" value="1"/>
</dbReference>
<keyword evidence="10" id="KW-1185">Reference proteome</keyword>
<dbReference type="PROSITE" id="PS00719">
    <property type="entry name" value="GLYCOSYL_HYDROL_F2_1"/>
    <property type="match status" value="1"/>
</dbReference>
<dbReference type="SUPFAM" id="SSF49785">
    <property type="entry name" value="Galactose-binding domain-like"/>
    <property type="match status" value="1"/>
</dbReference>
<dbReference type="Gene3D" id="2.60.40.10">
    <property type="entry name" value="Immunoglobulins"/>
    <property type="match status" value="2"/>
</dbReference>
<dbReference type="Gene3D" id="2.70.98.10">
    <property type="match status" value="1"/>
</dbReference>
<dbReference type="Pfam" id="PF02837">
    <property type="entry name" value="Glyco_hydro_2_N"/>
    <property type="match status" value="1"/>
</dbReference>
<dbReference type="InterPro" id="IPR006101">
    <property type="entry name" value="Glyco_hydro_2"/>
</dbReference>
<evidence type="ECO:0000256" key="5">
    <source>
        <dbReference type="ARBA" id="ARBA00023295"/>
    </source>
</evidence>
<keyword evidence="5 7" id="KW-0326">Glycosidase</keyword>
<dbReference type="Pfam" id="PF02929">
    <property type="entry name" value="Bgal_small_N"/>
    <property type="match status" value="1"/>
</dbReference>
<dbReference type="InterPro" id="IPR008979">
    <property type="entry name" value="Galactose-bd-like_sf"/>
</dbReference>
<dbReference type="InterPro" id="IPR017853">
    <property type="entry name" value="GH"/>
</dbReference>
<dbReference type="Pfam" id="PF16353">
    <property type="entry name" value="LacZ_4"/>
    <property type="match status" value="1"/>
</dbReference>
<evidence type="ECO:0000313" key="10">
    <source>
        <dbReference type="Proteomes" id="UP001633002"/>
    </source>
</evidence>
<dbReference type="InterPro" id="IPR032312">
    <property type="entry name" value="LacZ_4"/>
</dbReference>
<dbReference type="SUPFAM" id="SSF74650">
    <property type="entry name" value="Galactose mutarotase-like"/>
    <property type="match status" value="1"/>
</dbReference>
<dbReference type="InterPro" id="IPR036156">
    <property type="entry name" value="Beta-gal/glucu_dom_sf"/>
</dbReference>
<comment type="caution">
    <text evidence="9">The sequence shown here is derived from an EMBL/GenBank/DDBJ whole genome shotgun (WGS) entry which is preliminary data.</text>
</comment>
<dbReference type="InterPro" id="IPR006102">
    <property type="entry name" value="Ig-like_GH2"/>
</dbReference>
<dbReference type="PRINTS" id="PR00132">
    <property type="entry name" value="GLHYDRLASE2"/>
</dbReference>
<dbReference type="FunFam" id="3.20.20.80:FF:000018">
    <property type="entry name" value="Beta-galactosidase"/>
    <property type="match status" value="1"/>
</dbReference>
<dbReference type="AlphaFoldDB" id="A0ABD3I6P3"/>
<accession>A0ABD3I6P3</accession>
<dbReference type="SUPFAM" id="SSF51445">
    <property type="entry name" value="(Trans)glycosidases"/>
    <property type="match status" value="1"/>
</dbReference>
<evidence type="ECO:0000256" key="6">
    <source>
        <dbReference type="ARBA" id="ARBA00032230"/>
    </source>
</evidence>
<gene>
    <name evidence="9" type="ORF">R1sor_012068</name>
</gene>
<evidence type="ECO:0000256" key="3">
    <source>
        <dbReference type="ARBA" id="ARBA00012756"/>
    </source>
</evidence>
<dbReference type="EMBL" id="JBJQOH010000002">
    <property type="protein sequence ID" value="KAL3697992.1"/>
    <property type="molecule type" value="Genomic_DNA"/>
</dbReference>
<evidence type="ECO:0000256" key="1">
    <source>
        <dbReference type="ARBA" id="ARBA00001412"/>
    </source>
</evidence>
<feature type="domain" description="Beta galactosidase small chain/" evidence="8">
    <location>
        <begin position="876"/>
        <end position="1178"/>
    </location>
</feature>
<dbReference type="InterPro" id="IPR013783">
    <property type="entry name" value="Ig-like_fold"/>
</dbReference>
<dbReference type="SMART" id="SM01038">
    <property type="entry name" value="Bgal_small_N"/>
    <property type="match status" value="1"/>
</dbReference>
<dbReference type="InterPro" id="IPR023230">
    <property type="entry name" value="Glyco_hydro_2_CS"/>
</dbReference>
<name>A0ABD3I6P3_9MARC</name>
<dbReference type="InterPro" id="IPR011013">
    <property type="entry name" value="Gal_mutarotase_sf_dom"/>
</dbReference>
<dbReference type="Proteomes" id="UP001633002">
    <property type="component" value="Unassembled WGS sequence"/>
</dbReference>
<evidence type="ECO:0000256" key="2">
    <source>
        <dbReference type="ARBA" id="ARBA00007401"/>
    </source>
</evidence>
<dbReference type="PANTHER" id="PTHR46323:SF2">
    <property type="entry name" value="BETA-GALACTOSIDASE"/>
    <property type="match status" value="1"/>
</dbReference>
<dbReference type="Gene3D" id="3.20.20.80">
    <property type="entry name" value="Glycosidases"/>
    <property type="match status" value="1"/>
</dbReference>
<dbReference type="GO" id="GO:0004565">
    <property type="term" value="F:beta-galactosidase activity"/>
    <property type="evidence" value="ECO:0007669"/>
    <property type="project" value="UniProtKB-EC"/>
</dbReference>
<evidence type="ECO:0000313" key="9">
    <source>
        <dbReference type="EMBL" id="KAL3697992.1"/>
    </source>
</evidence>
<proteinExistence type="inferred from homology"/>
<dbReference type="InterPro" id="IPR006103">
    <property type="entry name" value="Glyco_hydro_2_cat"/>
</dbReference>
<comment type="similarity">
    <text evidence="2 7">Belongs to the glycosyl hydrolase 2 family.</text>
</comment>
<comment type="catalytic activity">
    <reaction evidence="1">
        <text>Hydrolysis of terminal non-reducing beta-D-galactose residues in beta-D-galactosides.</text>
        <dbReference type="EC" id="3.2.1.23"/>
    </reaction>
</comment>
<reference evidence="9 10" key="1">
    <citation type="submission" date="2024-09" db="EMBL/GenBank/DDBJ databases">
        <title>Chromosome-scale assembly of Riccia sorocarpa.</title>
        <authorList>
            <person name="Paukszto L."/>
        </authorList>
    </citation>
    <scope>NUCLEOTIDE SEQUENCE [LARGE SCALE GENOMIC DNA]</scope>
    <source>
        <strain evidence="9">LP-2024</strain>
        <tissue evidence="9">Aerial parts of the thallus</tissue>
    </source>
</reference>